<proteinExistence type="predicted"/>
<keyword evidence="2" id="KW-1185">Reference proteome</keyword>
<accession>A0A7G9GFG1</accession>
<reference evidence="1 2" key="1">
    <citation type="submission" date="2020-08" db="EMBL/GenBank/DDBJ databases">
        <authorList>
            <person name="Liu C."/>
            <person name="Sun Q."/>
        </authorList>
    </citation>
    <scope>NUCLEOTIDE SEQUENCE [LARGE SCALE GENOMIC DNA]</scope>
    <source>
        <strain evidence="1 2">NSJ-29</strain>
    </source>
</reference>
<protein>
    <submittedName>
        <fullName evidence="1">Cache domain-containing protein</fullName>
    </submittedName>
</protein>
<organism evidence="1 2">
    <name type="scientific">Wansuia hejianensis</name>
    <dbReference type="NCBI Taxonomy" id="2763667"/>
    <lineage>
        <taxon>Bacteria</taxon>
        <taxon>Bacillati</taxon>
        <taxon>Bacillota</taxon>
        <taxon>Clostridia</taxon>
        <taxon>Lachnospirales</taxon>
        <taxon>Lachnospiraceae</taxon>
        <taxon>Wansuia</taxon>
    </lineage>
</organism>
<dbReference type="Proteomes" id="UP000515860">
    <property type="component" value="Chromosome"/>
</dbReference>
<dbReference type="EMBL" id="CP060635">
    <property type="protein sequence ID" value="QNM09543.1"/>
    <property type="molecule type" value="Genomic_DNA"/>
</dbReference>
<sequence length="106" mass="11808">MSYTNHYILSTVSQLQPDGKTVFAYDIKMGDIQDLTTSLMEYDQEQMIIFDSKGTIIGSTNEKYLGESLTDTAEDAERKLEEAKKTHNGKYVSVSAAFTCDTVPPP</sequence>
<dbReference type="AlphaFoldDB" id="A0A7G9GFG1"/>
<dbReference type="Gene3D" id="3.30.450.20">
    <property type="entry name" value="PAS domain"/>
    <property type="match status" value="1"/>
</dbReference>
<dbReference type="KEGG" id="whj:H9Q79_04435"/>
<evidence type="ECO:0000313" key="1">
    <source>
        <dbReference type="EMBL" id="QNM09543.1"/>
    </source>
</evidence>
<gene>
    <name evidence="1" type="ORF">H9Q79_04435</name>
</gene>
<name>A0A7G9GFG1_9FIRM</name>
<evidence type="ECO:0000313" key="2">
    <source>
        <dbReference type="Proteomes" id="UP000515860"/>
    </source>
</evidence>